<evidence type="ECO:0000256" key="6">
    <source>
        <dbReference type="ARBA" id="ARBA00023015"/>
    </source>
</evidence>
<organism evidence="12 13">
    <name type="scientific">Kluyveromyces marxianus</name>
    <name type="common">Yeast</name>
    <name type="synonym">Candida kefyr</name>
    <dbReference type="NCBI Taxonomy" id="4911"/>
    <lineage>
        <taxon>Eukaryota</taxon>
        <taxon>Fungi</taxon>
        <taxon>Dikarya</taxon>
        <taxon>Ascomycota</taxon>
        <taxon>Saccharomycotina</taxon>
        <taxon>Saccharomycetes</taxon>
        <taxon>Saccharomycetales</taxon>
        <taxon>Saccharomycetaceae</taxon>
        <taxon>Kluyveromyces</taxon>
    </lineage>
</organism>
<reference evidence="12 13" key="1">
    <citation type="submission" date="2016-03" db="EMBL/GenBank/DDBJ databases">
        <title>How can Kluyveromyces marxianus grow so fast - potential evolutionary course in Saccharomyces Complex revealed by comparative genomics.</title>
        <authorList>
            <person name="Mo W."/>
            <person name="Lu W."/>
            <person name="Yang X."/>
            <person name="Qi J."/>
            <person name="Lv H."/>
        </authorList>
    </citation>
    <scope>NUCLEOTIDE SEQUENCE [LARGE SCALE GENOMIC DNA]</scope>
    <source>
        <strain evidence="12 13">FIM1</strain>
    </source>
</reference>
<protein>
    <submittedName>
        <fullName evidence="12">Regulatory protein MIG2</fullName>
    </submittedName>
</protein>
<evidence type="ECO:0000256" key="4">
    <source>
        <dbReference type="ARBA" id="ARBA00022771"/>
    </source>
</evidence>
<evidence type="ECO:0000256" key="10">
    <source>
        <dbReference type="SAM" id="MobiDB-lite"/>
    </source>
</evidence>
<evidence type="ECO:0000256" key="9">
    <source>
        <dbReference type="PROSITE-ProRule" id="PRU00042"/>
    </source>
</evidence>
<evidence type="ECO:0000256" key="1">
    <source>
        <dbReference type="ARBA" id="ARBA00004123"/>
    </source>
</evidence>
<keyword evidence="4 9" id="KW-0863">Zinc-finger</keyword>
<evidence type="ECO:0000313" key="13">
    <source>
        <dbReference type="Proteomes" id="UP000422736"/>
    </source>
</evidence>
<feature type="region of interest" description="Disordered" evidence="10">
    <location>
        <begin position="55"/>
        <end position="100"/>
    </location>
</feature>
<name>A0ABX6EXB5_KLUMA</name>
<keyword evidence="8" id="KW-0539">Nucleus</keyword>
<feature type="compositionally biased region" description="Low complexity" evidence="10">
    <location>
        <begin position="169"/>
        <end position="181"/>
    </location>
</feature>
<evidence type="ECO:0000256" key="5">
    <source>
        <dbReference type="ARBA" id="ARBA00022833"/>
    </source>
</evidence>
<sequence length="244" mass="27019">MAPSNSNSPGDRPYQCEMCGNRFHRLEHKTRHIRTHTGEKPFACAIPGCSKSFSRNDELKRHTKTHFKPRTRKTRSSKTQSKSTSHVNLSQLTDSTSDKISLPQPILPTLIPDNYTGPTMVPVPYHLQKSIYLDVEKQVNLAPISQNSSTSSLNTIFTESSDIGSSRVSSLTNSPNLSSSSLHEDHYLRTSSSKNLLTALSSLQGMTPIRKINSFQDLSCSQDNLAGRRSDSCISISSLLNPEN</sequence>
<feature type="domain" description="C2H2-type" evidence="11">
    <location>
        <begin position="14"/>
        <end position="41"/>
    </location>
</feature>
<evidence type="ECO:0000256" key="8">
    <source>
        <dbReference type="ARBA" id="ARBA00023242"/>
    </source>
</evidence>
<reference evidence="12 13" key="2">
    <citation type="submission" date="2019-11" db="EMBL/GenBank/DDBJ databases">
        <authorList>
            <person name="Lu H."/>
        </authorList>
    </citation>
    <scope>NUCLEOTIDE SEQUENCE [LARGE SCALE GENOMIC DNA]</scope>
    <source>
        <strain evidence="12 13">FIM1</strain>
    </source>
</reference>
<feature type="region of interest" description="Disordered" evidence="10">
    <location>
        <begin position="164"/>
        <end position="184"/>
    </location>
</feature>
<keyword evidence="7" id="KW-0804">Transcription</keyword>
<dbReference type="PANTHER" id="PTHR47428">
    <property type="entry name" value="REGULATORY PROTEIN MIG1-RELATED"/>
    <property type="match status" value="1"/>
</dbReference>
<dbReference type="SUPFAM" id="SSF57667">
    <property type="entry name" value="beta-beta-alpha zinc fingers"/>
    <property type="match status" value="1"/>
</dbReference>
<evidence type="ECO:0000256" key="2">
    <source>
        <dbReference type="ARBA" id="ARBA00022723"/>
    </source>
</evidence>
<dbReference type="PANTHER" id="PTHR47428:SF1">
    <property type="entry name" value="REGULATORY PROTEIN MIG1-RELATED"/>
    <property type="match status" value="1"/>
</dbReference>
<evidence type="ECO:0000313" key="12">
    <source>
        <dbReference type="EMBL" id="QGN16374.1"/>
    </source>
</evidence>
<comment type="subcellular location">
    <subcellularLocation>
        <location evidence="1">Nucleus</location>
    </subcellularLocation>
</comment>
<feature type="domain" description="C2H2-type" evidence="11">
    <location>
        <begin position="42"/>
        <end position="71"/>
    </location>
</feature>
<evidence type="ECO:0000259" key="11">
    <source>
        <dbReference type="PROSITE" id="PS50157"/>
    </source>
</evidence>
<dbReference type="InterPro" id="IPR013087">
    <property type="entry name" value="Znf_C2H2_type"/>
</dbReference>
<dbReference type="InterPro" id="IPR036236">
    <property type="entry name" value="Znf_C2H2_sf"/>
</dbReference>
<dbReference type="PROSITE" id="PS50157">
    <property type="entry name" value="ZINC_FINGER_C2H2_2"/>
    <property type="match status" value="2"/>
</dbReference>
<feature type="compositionally biased region" description="Polar residues" evidence="10">
    <location>
        <begin position="86"/>
        <end position="99"/>
    </location>
</feature>
<keyword evidence="13" id="KW-1185">Reference proteome</keyword>
<evidence type="ECO:0000256" key="7">
    <source>
        <dbReference type="ARBA" id="ARBA00023163"/>
    </source>
</evidence>
<gene>
    <name evidence="12" type="primary">MIG2</name>
    <name evidence="12" type="ORF">FIM1_3081</name>
</gene>
<keyword evidence="6" id="KW-0805">Transcription regulation</keyword>
<keyword evidence="5" id="KW-0862">Zinc</keyword>
<dbReference type="SMART" id="SM00355">
    <property type="entry name" value="ZnF_C2H2"/>
    <property type="match status" value="2"/>
</dbReference>
<evidence type="ECO:0000256" key="3">
    <source>
        <dbReference type="ARBA" id="ARBA00022737"/>
    </source>
</evidence>
<proteinExistence type="predicted"/>
<dbReference type="Gene3D" id="3.30.160.60">
    <property type="entry name" value="Classic Zinc Finger"/>
    <property type="match status" value="2"/>
</dbReference>
<accession>A0ABX6EXB5</accession>
<dbReference type="InterPro" id="IPR051007">
    <property type="entry name" value="creA/MIG_C2H2-ZnF"/>
</dbReference>
<dbReference type="EMBL" id="CP015057">
    <property type="protein sequence ID" value="QGN16374.1"/>
    <property type="molecule type" value="Genomic_DNA"/>
</dbReference>
<dbReference type="PROSITE" id="PS00028">
    <property type="entry name" value="ZINC_FINGER_C2H2_1"/>
    <property type="match status" value="2"/>
</dbReference>
<keyword evidence="3" id="KW-0677">Repeat</keyword>
<dbReference type="Pfam" id="PF00096">
    <property type="entry name" value="zf-C2H2"/>
    <property type="match status" value="1"/>
</dbReference>
<keyword evidence="2" id="KW-0479">Metal-binding</keyword>
<dbReference type="Proteomes" id="UP000422736">
    <property type="component" value="Chromosome 4"/>
</dbReference>
<feature type="compositionally biased region" description="Basic residues" evidence="10">
    <location>
        <begin position="61"/>
        <end position="76"/>
    </location>
</feature>